<evidence type="ECO:0000313" key="3">
    <source>
        <dbReference type="Proteomes" id="UP000246077"/>
    </source>
</evidence>
<dbReference type="EMBL" id="QGLF01000004">
    <property type="protein sequence ID" value="PWR19725.1"/>
    <property type="molecule type" value="Genomic_DNA"/>
</dbReference>
<evidence type="ECO:0000313" key="2">
    <source>
        <dbReference type="EMBL" id="PWR19725.1"/>
    </source>
</evidence>
<dbReference type="Proteomes" id="UP000246077">
    <property type="component" value="Unassembled WGS sequence"/>
</dbReference>
<evidence type="ECO:0000256" key="1">
    <source>
        <dbReference type="SAM" id="SignalP"/>
    </source>
</evidence>
<accession>A0A317E3T3</accession>
<dbReference type="Gene3D" id="2.40.128.140">
    <property type="entry name" value="Outer membrane protein"/>
    <property type="match status" value="1"/>
</dbReference>
<dbReference type="RefSeq" id="WP_109921899.1">
    <property type="nucleotide sequence ID" value="NZ_QGLF01000004.1"/>
</dbReference>
<proteinExistence type="predicted"/>
<gene>
    <name evidence="2" type="ORF">DKG75_14765</name>
</gene>
<keyword evidence="1" id="KW-0732">Signal</keyword>
<dbReference type="Pfam" id="PF09982">
    <property type="entry name" value="LpxR"/>
    <property type="match status" value="1"/>
</dbReference>
<comment type="caution">
    <text evidence="2">The sequence shown here is derived from an EMBL/GenBank/DDBJ whole genome shotgun (WGS) entry which is preliminary data.</text>
</comment>
<organism evidence="2 3">
    <name type="scientific">Zavarzinia compransoris</name>
    <dbReference type="NCBI Taxonomy" id="1264899"/>
    <lineage>
        <taxon>Bacteria</taxon>
        <taxon>Pseudomonadati</taxon>
        <taxon>Pseudomonadota</taxon>
        <taxon>Alphaproteobacteria</taxon>
        <taxon>Rhodospirillales</taxon>
        <taxon>Zavarziniaceae</taxon>
        <taxon>Zavarzinia</taxon>
    </lineage>
</organism>
<dbReference type="InterPro" id="IPR018707">
    <property type="entry name" value="LpxR"/>
</dbReference>
<dbReference type="InterPro" id="IPR037107">
    <property type="entry name" value="Put_OMP_sf"/>
</dbReference>
<protein>
    <submittedName>
        <fullName evidence="2">DUF2219 domain-containing protein</fullName>
    </submittedName>
</protein>
<feature type="signal peptide" evidence="1">
    <location>
        <begin position="1"/>
        <end position="25"/>
    </location>
</feature>
<dbReference type="AlphaFoldDB" id="A0A317E3T3"/>
<name>A0A317E3T3_9PROT</name>
<reference evidence="3" key="1">
    <citation type="submission" date="2018-05" db="EMBL/GenBank/DDBJ databases">
        <title>Zavarzinia sp. HR-AS.</title>
        <authorList>
            <person name="Lee Y."/>
            <person name="Jeon C.O."/>
        </authorList>
    </citation>
    <scope>NUCLEOTIDE SEQUENCE [LARGE SCALE GENOMIC DNA]</scope>
    <source>
        <strain evidence="3">DSM 1231</strain>
    </source>
</reference>
<dbReference type="OrthoDB" id="9776275at2"/>
<feature type="chain" id="PRO_5016249567" evidence="1">
    <location>
        <begin position="26"/>
        <end position="342"/>
    </location>
</feature>
<keyword evidence="3" id="KW-1185">Reference proteome</keyword>
<sequence>MAMKMGRWLAAAGILAAVAATGAKAQTVAPSGPLEAREQQESFTLLMENDKFNGTDKWYTSGAKLILSRPAPATPAFIVSPLIAANQWIFDQPGRNRYELALGQNIYEPNDESLNPPDPRDRPYAAWAYLSATAVAENRGQQNTLEVQLGVVGPWALGKEIQDVVHTLIGSDQPKGWGSQLPNEPGLLVGLSRRWRSTPVPVVGGIGIDVVPFVGVAVGNVQTYANLGAQLRLGSALRADFGSPRVRPAGGAAIPLMRNEFGWYVFAGAEGWVVARDIFLDGSTFEDSPSVSKESVVGEWSVGFVAYVPGGRFNATYIKRSEEFSSQPNAFEYGSASLTFAF</sequence>